<dbReference type="AlphaFoldDB" id="A0AAE1ZFC5"/>
<evidence type="ECO:0000256" key="10">
    <source>
        <dbReference type="ARBA" id="ARBA00023128"/>
    </source>
</evidence>
<evidence type="ECO:0000256" key="11">
    <source>
        <dbReference type="ARBA" id="ARBA00023136"/>
    </source>
</evidence>
<keyword evidence="8" id="KW-0999">Mitochondrion inner membrane</keyword>
<dbReference type="PANTHER" id="PTHR20900">
    <property type="entry name" value="NADH:UBIQUINONE OXIDOREDUCTASE B18-LIKE SUBUNIT"/>
    <property type="match status" value="1"/>
</dbReference>
<keyword evidence="6" id="KW-0813">Transport</keyword>
<keyword evidence="12" id="KW-1015">Disulfide bond</keyword>
<dbReference type="PROSITE" id="PS51808">
    <property type="entry name" value="CHCH"/>
    <property type="match status" value="1"/>
</dbReference>
<dbReference type="EMBL" id="JALJAT010000002">
    <property type="protein sequence ID" value="KAK4472252.1"/>
    <property type="molecule type" value="Genomic_DNA"/>
</dbReference>
<dbReference type="PANTHER" id="PTHR20900:SF0">
    <property type="entry name" value="NADH DEHYDROGENASE [UBIQUINONE] 1 BETA SUBCOMPLEX SUBUNIT 7"/>
    <property type="match status" value="1"/>
</dbReference>
<evidence type="ECO:0000256" key="8">
    <source>
        <dbReference type="ARBA" id="ARBA00022792"/>
    </source>
</evidence>
<dbReference type="Proteomes" id="UP001292079">
    <property type="component" value="Unassembled WGS sequence"/>
</dbReference>
<organism evidence="13 14">
    <name type="scientific">Schistosoma mekongi</name>
    <name type="common">Parasitic worm</name>
    <dbReference type="NCBI Taxonomy" id="38744"/>
    <lineage>
        <taxon>Eukaryota</taxon>
        <taxon>Metazoa</taxon>
        <taxon>Spiralia</taxon>
        <taxon>Lophotrochozoa</taxon>
        <taxon>Platyhelminthes</taxon>
        <taxon>Trematoda</taxon>
        <taxon>Digenea</taxon>
        <taxon>Strigeidida</taxon>
        <taxon>Schistosomatoidea</taxon>
        <taxon>Schistosomatidae</taxon>
        <taxon>Schistosoma</taxon>
    </lineage>
</organism>
<evidence type="ECO:0000256" key="4">
    <source>
        <dbReference type="ARBA" id="ARBA00008006"/>
    </source>
</evidence>
<evidence type="ECO:0000256" key="2">
    <source>
        <dbReference type="ARBA" id="ARBA00004569"/>
    </source>
</evidence>
<evidence type="ECO:0000256" key="9">
    <source>
        <dbReference type="ARBA" id="ARBA00022982"/>
    </source>
</evidence>
<evidence type="ECO:0000256" key="3">
    <source>
        <dbReference type="ARBA" id="ARBA00004637"/>
    </source>
</evidence>
<keyword evidence="7" id="KW-0679">Respiratory chain</keyword>
<sequence length="123" mass="14692">MGHVLATYKDPNSMPDIFKGPIFDQLDGFPEGRKRRSFILTEDEMIASGLRSHERDYCAHILVAFKKCRKEHLFPEFFCSDFKHKYSDCKRDDLVLRMKEYERERRLMRKRGITLNGTEQQEN</sequence>
<evidence type="ECO:0000313" key="14">
    <source>
        <dbReference type="Proteomes" id="UP001292079"/>
    </source>
</evidence>
<keyword evidence="9" id="KW-0249">Electron transport</keyword>
<dbReference type="GO" id="GO:0005743">
    <property type="term" value="C:mitochondrial inner membrane"/>
    <property type="evidence" value="ECO:0007669"/>
    <property type="project" value="UniProtKB-SubCell"/>
</dbReference>
<accession>A0AAE1ZFC5</accession>
<comment type="subcellular location">
    <subcellularLocation>
        <location evidence="3">Mitochondrion inner membrane</location>
        <topology evidence="3">Peripheral membrane protein</topology>
    </subcellularLocation>
    <subcellularLocation>
        <location evidence="2">Mitochondrion intermembrane space</location>
    </subcellularLocation>
</comment>
<dbReference type="Pfam" id="PF05676">
    <property type="entry name" value="NDUF_B7"/>
    <property type="match status" value="1"/>
</dbReference>
<comment type="caution">
    <text evidence="13">The sequence shown here is derived from an EMBL/GenBank/DDBJ whole genome shotgun (WGS) entry which is preliminary data.</text>
</comment>
<comment type="similarity">
    <text evidence="4">Belongs to the complex I NDUFB7 subunit family.</text>
</comment>
<keyword evidence="10" id="KW-0496">Mitochondrion</keyword>
<keyword evidence="11" id="KW-0472">Membrane</keyword>
<dbReference type="InterPro" id="IPR008698">
    <property type="entry name" value="NDUB7"/>
</dbReference>
<dbReference type="GO" id="GO:0005758">
    <property type="term" value="C:mitochondrial intermembrane space"/>
    <property type="evidence" value="ECO:0007669"/>
    <property type="project" value="UniProtKB-SubCell"/>
</dbReference>
<proteinExistence type="inferred from homology"/>
<evidence type="ECO:0000256" key="5">
    <source>
        <dbReference type="ARBA" id="ARBA00018677"/>
    </source>
</evidence>
<reference evidence="13" key="1">
    <citation type="submission" date="2022-04" db="EMBL/GenBank/DDBJ databases">
        <authorList>
            <person name="Xu L."/>
            <person name="Lv Z."/>
        </authorList>
    </citation>
    <scope>NUCLEOTIDE SEQUENCE</scope>
    <source>
        <strain evidence="13">LV_2022a</strain>
    </source>
</reference>
<reference evidence="13" key="2">
    <citation type="journal article" date="2023" name="Infect Dis Poverty">
        <title>Chromosome-scale genome of the human blood fluke Schistosoma mekongi and its implications for public health.</title>
        <authorList>
            <person name="Zhou M."/>
            <person name="Xu L."/>
            <person name="Xu D."/>
            <person name="Chen W."/>
            <person name="Khan J."/>
            <person name="Hu Y."/>
            <person name="Huang H."/>
            <person name="Wei H."/>
            <person name="Zhang Y."/>
            <person name="Chusongsang P."/>
            <person name="Tanasarnprasert K."/>
            <person name="Hu X."/>
            <person name="Limpanont Y."/>
            <person name="Lv Z."/>
        </authorList>
    </citation>
    <scope>NUCLEOTIDE SEQUENCE</scope>
    <source>
        <strain evidence="13">LV_2022a</strain>
    </source>
</reference>
<name>A0AAE1ZFC5_SCHME</name>
<evidence type="ECO:0000256" key="7">
    <source>
        <dbReference type="ARBA" id="ARBA00022660"/>
    </source>
</evidence>
<keyword evidence="14" id="KW-1185">Reference proteome</keyword>
<evidence type="ECO:0000256" key="1">
    <source>
        <dbReference type="ARBA" id="ARBA00003195"/>
    </source>
</evidence>
<evidence type="ECO:0000313" key="13">
    <source>
        <dbReference type="EMBL" id="KAK4472252.1"/>
    </source>
</evidence>
<gene>
    <name evidence="13" type="ORF">MN116_003522</name>
</gene>
<comment type="function">
    <text evidence="1">Accessory subunit of the mitochondrial membrane respiratory chain NADH dehydrogenase (Complex I), that is believed not to be involved in catalysis. Complex I functions in the transfer of electrons from NADH to the respiratory chain. The immediate electron acceptor for the enzyme is believed to be ubiquinone.</text>
</comment>
<protein>
    <recommendedName>
        <fullName evidence="5">NADH dehydrogenase [ubiquinone] 1 beta subcomplex subunit 7</fullName>
    </recommendedName>
</protein>
<evidence type="ECO:0000256" key="6">
    <source>
        <dbReference type="ARBA" id="ARBA00022448"/>
    </source>
</evidence>
<evidence type="ECO:0000256" key="12">
    <source>
        <dbReference type="ARBA" id="ARBA00023157"/>
    </source>
</evidence>